<gene>
    <name evidence="1" type="ORF">SBAD_LOCUS8112</name>
</gene>
<protein>
    <submittedName>
        <fullName evidence="3">Neur_chan_LBD domain-containing protein</fullName>
    </submittedName>
</protein>
<keyword evidence="2" id="KW-1185">Reference proteome</keyword>
<dbReference type="AlphaFoldDB" id="A0A183IWW5"/>
<dbReference type="WBParaSite" id="SBAD_0000841301-mRNA-1">
    <property type="protein sequence ID" value="SBAD_0000841301-mRNA-1"/>
    <property type="gene ID" value="SBAD_0000841301"/>
</dbReference>
<evidence type="ECO:0000313" key="3">
    <source>
        <dbReference type="WBParaSite" id="SBAD_0000841301-mRNA-1"/>
    </source>
</evidence>
<dbReference type="EMBL" id="UZAM01011269">
    <property type="protein sequence ID" value="VDP15387.1"/>
    <property type="molecule type" value="Genomic_DNA"/>
</dbReference>
<accession>A0A183IWW5</accession>
<proteinExistence type="predicted"/>
<dbReference type="Proteomes" id="UP000270296">
    <property type="component" value="Unassembled WGS sequence"/>
</dbReference>
<evidence type="ECO:0000313" key="1">
    <source>
        <dbReference type="EMBL" id="VDP15387.1"/>
    </source>
</evidence>
<sequence>MYFHEFREPRNAYDFNAMVTPSLLNGIMRISLALNVIDPLHLATFNLDVTMRCWKPTDPPLEFLTRHLLDRRRQVINITIPRDCYKTYDFIFLKADVFETDVQMFTQVTVVPLLLLDSKFSTPDSTTDPPQDYLIPIVRPNIPKQMYQGKLCKKCAP</sequence>
<reference evidence="3" key="1">
    <citation type="submission" date="2016-06" db="UniProtKB">
        <authorList>
            <consortium name="WormBaseParasite"/>
        </authorList>
    </citation>
    <scope>IDENTIFICATION</scope>
</reference>
<evidence type="ECO:0000313" key="2">
    <source>
        <dbReference type="Proteomes" id="UP000270296"/>
    </source>
</evidence>
<name>A0A183IWW5_9BILA</name>
<reference evidence="1 2" key="2">
    <citation type="submission" date="2018-11" db="EMBL/GenBank/DDBJ databases">
        <authorList>
            <consortium name="Pathogen Informatics"/>
        </authorList>
    </citation>
    <scope>NUCLEOTIDE SEQUENCE [LARGE SCALE GENOMIC DNA]</scope>
</reference>
<organism evidence="3">
    <name type="scientific">Soboliphyme baturini</name>
    <dbReference type="NCBI Taxonomy" id="241478"/>
    <lineage>
        <taxon>Eukaryota</taxon>
        <taxon>Metazoa</taxon>
        <taxon>Ecdysozoa</taxon>
        <taxon>Nematoda</taxon>
        <taxon>Enoplea</taxon>
        <taxon>Dorylaimia</taxon>
        <taxon>Dioctophymatida</taxon>
        <taxon>Dioctophymatoidea</taxon>
        <taxon>Soboliphymatidae</taxon>
        <taxon>Soboliphyme</taxon>
    </lineage>
</organism>